<evidence type="ECO:0000256" key="2">
    <source>
        <dbReference type="ARBA" id="ARBA00008661"/>
    </source>
</evidence>
<protein>
    <recommendedName>
        <fullName evidence="10">Hexosyltransferase</fullName>
        <ecNumber evidence="10">2.4.1.-</ecNumber>
    </recommendedName>
</protein>
<evidence type="ECO:0000313" key="12">
    <source>
        <dbReference type="Proteomes" id="UP001303046"/>
    </source>
</evidence>
<sequence>MATFIAGYKPGIFDWVQFQYNFTILFPLGISLNNTVNEAVMNEHRQYGDILQADFLDTYRNLTLKTYAHSRYISQNCMNVRAVVKVDDDIAWNVRLLFDYLSEIDPERNVLYCRSVKKPHVDRKKSSKWYVSMKEYPYKYFPEYCLSPIYAATPSTVKTLHDETINARFIWLDDVFSTGIVGREAGVSFREMSVNVDDKDYGPFLDGSVIAQYLREQDDLSTLLEATSSNDTASSLP</sequence>
<dbReference type="PANTHER" id="PTHR11214:SF3">
    <property type="entry name" value="BETA-1,3-GALACTOSYLTRANSFERASE 6"/>
    <property type="match status" value="1"/>
</dbReference>
<accession>A0ABR1E0T4</accession>
<evidence type="ECO:0000256" key="5">
    <source>
        <dbReference type="ARBA" id="ARBA00022692"/>
    </source>
</evidence>
<evidence type="ECO:0000256" key="9">
    <source>
        <dbReference type="ARBA" id="ARBA00023136"/>
    </source>
</evidence>
<dbReference type="Gene3D" id="3.90.550.50">
    <property type="match status" value="1"/>
</dbReference>
<name>A0ABR1E0T4_NECAM</name>
<proteinExistence type="inferred from homology"/>
<dbReference type="Pfam" id="PF01762">
    <property type="entry name" value="Galactosyl_T"/>
    <property type="match status" value="1"/>
</dbReference>
<keyword evidence="9" id="KW-0472">Membrane</keyword>
<evidence type="ECO:0000256" key="8">
    <source>
        <dbReference type="ARBA" id="ARBA00023034"/>
    </source>
</evidence>
<reference evidence="11 12" key="1">
    <citation type="submission" date="2023-08" db="EMBL/GenBank/DDBJ databases">
        <title>A Necator americanus chromosomal reference genome.</title>
        <authorList>
            <person name="Ilik V."/>
            <person name="Petrzelkova K.J."/>
            <person name="Pardy F."/>
            <person name="Fuh T."/>
            <person name="Niatou-Singa F.S."/>
            <person name="Gouil Q."/>
            <person name="Baker L."/>
            <person name="Ritchie M.E."/>
            <person name="Jex A.R."/>
            <person name="Gazzola D."/>
            <person name="Li H."/>
            <person name="Toshio Fujiwara R."/>
            <person name="Zhan B."/>
            <person name="Aroian R.V."/>
            <person name="Pafco B."/>
            <person name="Schwarz E.M."/>
        </authorList>
    </citation>
    <scope>NUCLEOTIDE SEQUENCE [LARGE SCALE GENOMIC DNA]</scope>
    <source>
        <strain evidence="11 12">Aroian</strain>
        <tissue evidence="11">Whole animal</tissue>
    </source>
</reference>
<organism evidence="11 12">
    <name type="scientific">Necator americanus</name>
    <name type="common">Human hookworm</name>
    <dbReference type="NCBI Taxonomy" id="51031"/>
    <lineage>
        <taxon>Eukaryota</taxon>
        <taxon>Metazoa</taxon>
        <taxon>Ecdysozoa</taxon>
        <taxon>Nematoda</taxon>
        <taxon>Chromadorea</taxon>
        <taxon>Rhabditida</taxon>
        <taxon>Rhabditina</taxon>
        <taxon>Rhabditomorpha</taxon>
        <taxon>Strongyloidea</taxon>
        <taxon>Ancylostomatidae</taxon>
        <taxon>Bunostominae</taxon>
        <taxon>Necator</taxon>
    </lineage>
</organism>
<keyword evidence="5" id="KW-0812">Transmembrane</keyword>
<comment type="caution">
    <text evidence="11">The sequence shown here is derived from an EMBL/GenBank/DDBJ whole genome shotgun (WGS) entry which is preliminary data.</text>
</comment>
<dbReference type="PANTHER" id="PTHR11214">
    <property type="entry name" value="BETA-1,3-N-ACETYLGLUCOSAMINYLTRANSFERASE"/>
    <property type="match status" value="1"/>
</dbReference>
<comment type="subcellular location">
    <subcellularLocation>
        <location evidence="1 10">Golgi apparatus membrane</location>
        <topology evidence="1 10">Single-pass type II membrane protein</topology>
    </subcellularLocation>
</comment>
<comment type="similarity">
    <text evidence="2 10">Belongs to the glycosyltransferase 31 family.</text>
</comment>
<dbReference type="Proteomes" id="UP001303046">
    <property type="component" value="Unassembled WGS sequence"/>
</dbReference>
<keyword evidence="12" id="KW-1185">Reference proteome</keyword>
<evidence type="ECO:0000256" key="4">
    <source>
        <dbReference type="ARBA" id="ARBA00022679"/>
    </source>
</evidence>
<keyword evidence="3 10" id="KW-0328">Glycosyltransferase</keyword>
<evidence type="ECO:0000256" key="1">
    <source>
        <dbReference type="ARBA" id="ARBA00004323"/>
    </source>
</evidence>
<keyword evidence="6" id="KW-0735">Signal-anchor</keyword>
<evidence type="ECO:0000313" key="11">
    <source>
        <dbReference type="EMBL" id="KAK6756234.1"/>
    </source>
</evidence>
<evidence type="ECO:0000256" key="7">
    <source>
        <dbReference type="ARBA" id="ARBA00022989"/>
    </source>
</evidence>
<dbReference type="EMBL" id="JAVFWL010000005">
    <property type="protein sequence ID" value="KAK6756234.1"/>
    <property type="molecule type" value="Genomic_DNA"/>
</dbReference>
<keyword evidence="4" id="KW-0808">Transferase</keyword>
<evidence type="ECO:0000256" key="10">
    <source>
        <dbReference type="RuleBase" id="RU363063"/>
    </source>
</evidence>
<evidence type="ECO:0000256" key="6">
    <source>
        <dbReference type="ARBA" id="ARBA00022968"/>
    </source>
</evidence>
<dbReference type="InterPro" id="IPR002659">
    <property type="entry name" value="Glyco_trans_31"/>
</dbReference>
<gene>
    <name evidence="11" type="primary">Necator_chrV.g19353</name>
    <name evidence="11" type="ORF">RB195_014561</name>
</gene>
<evidence type="ECO:0000256" key="3">
    <source>
        <dbReference type="ARBA" id="ARBA00022676"/>
    </source>
</evidence>
<keyword evidence="8 10" id="KW-0333">Golgi apparatus</keyword>
<dbReference type="EC" id="2.4.1.-" evidence="10"/>
<keyword evidence="7" id="KW-1133">Transmembrane helix</keyword>